<accession>A0A1A8ZP39</accession>
<organism evidence="2 3">
    <name type="scientific">Micromonospora narathiwatensis</name>
    <dbReference type="NCBI Taxonomy" id="299146"/>
    <lineage>
        <taxon>Bacteria</taxon>
        <taxon>Bacillati</taxon>
        <taxon>Actinomycetota</taxon>
        <taxon>Actinomycetes</taxon>
        <taxon>Micromonosporales</taxon>
        <taxon>Micromonosporaceae</taxon>
        <taxon>Micromonospora</taxon>
    </lineage>
</organism>
<name>A0A1A8ZP39_9ACTN</name>
<feature type="transmembrane region" description="Helical" evidence="1">
    <location>
        <begin position="40"/>
        <end position="57"/>
    </location>
</feature>
<proteinExistence type="predicted"/>
<keyword evidence="1" id="KW-0812">Transmembrane</keyword>
<gene>
    <name evidence="2" type="ORF">GA0070621_2454</name>
</gene>
<evidence type="ECO:0000256" key="1">
    <source>
        <dbReference type="SAM" id="Phobius"/>
    </source>
</evidence>
<sequence>MRTDRLSDIVVGAAGNVAGAVVDPRQGLSRLRSAVSTRKVITVAAGLVVGFLLARAGRRG</sequence>
<dbReference type="EMBL" id="LT594324">
    <property type="protein sequence ID" value="SBT45873.1"/>
    <property type="molecule type" value="Genomic_DNA"/>
</dbReference>
<protein>
    <submittedName>
        <fullName evidence="2">Uncharacterized protein</fullName>
    </submittedName>
</protein>
<dbReference type="Proteomes" id="UP000198765">
    <property type="component" value="Chromosome I"/>
</dbReference>
<evidence type="ECO:0000313" key="3">
    <source>
        <dbReference type="Proteomes" id="UP000198765"/>
    </source>
</evidence>
<keyword evidence="1" id="KW-0472">Membrane</keyword>
<keyword evidence="3" id="KW-1185">Reference proteome</keyword>
<keyword evidence="1" id="KW-1133">Transmembrane helix</keyword>
<dbReference type="PATRIC" id="fig|299146.4.peg.2537"/>
<reference evidence="2 3" key="1">
    <citation type="submission" date="2016-06" db="EMBL/GenBank/DDBJ databases">
        <authorList>
            <person name="Kjaerup R.B."/>
            <person name="Dalgaard T.S."/>
            <person name="Juul-Madsen H.R."/>
        </authorList>
    </citation>
    <scope>NUCLEOTIDE SEQUENCE [LARGE SCALE GENOMIC DNA]</scope>
    <source>
        <strain evidence="2 3">DSM 45248</strain>
    </source>
</reference>
<dbReference type="AlphaFoldDB" id="A0A1A8ZP39"/>
<evidence type="ECO:0000313" key="2">
    <source>
        <dbReference type="EMBL" id="SBT45873.1"/>
    </source>
</evidence>